<keyword evidence="1" id="KW-0732">Signal</keyword>
<evidence type="ECO:0000256" key="1">
    <source>
        <dbReference type="SAM" id="SignalP"/>
    </source>
</evidence>
<dbReference type="EMBL" id="MUGY01000009">
    <property type="protein sequence ID" value="OXA94654.1"/>
    <property type="molecule type" value="Genomic_DNA"/>
</dbReference>
<dbReference type="EMBL" id="JPRM01000009">
    <property type="protein sequence ID" value="KFF17539.1"/>
    <property type="molecule type" value="Genomic_DNA"/>
</dbReference>
<dbReference type="eggNOG" id="ENOG5032G7N">
    <property type="taxonomic scope" value="Bacteria"/>
</dbReference>
<sequence length="164" mass="18498">MKKLLVVFVFTIIGLSVNAQAKIIKGLNDAGDVATFELDCSKSFQVLDKGLRYTIVRHEFKGEEMKNSYRIMLVMDGFYTTTLNSVMTISAVLADGTILKTEKIIEEDGYFDGACTLKMKDPKKLLNLDIKQIIVHANKDVVYTIPEKNRVIFKKNLENILSAK</sequence>
<dbReference type="AlphaFoldDB" id="A0A086ALH5"/>
<name>A0A086ALH5_FLAHY</name>
<keyword evidence="5" id="KW-1185">Reference proteome</keyword>
<organism evidence="2 4">
    <name type="scientific">Flavobacterium hydatis</name>
    <name type="common">Cytophaga aquatilis</name>
    <dbReference type="NCBI Taxonomy" id="991"/>
    <lineage>
        <taxon>Bacteria</taxon>
        <taxon>Pseudomonadati</taxon>
        <taxon>Bacteroidota</taxon>
        <taxon>Flavobacteriia</taxon>
        <taxon>Flavobacteriales</taxon>
        <taxon>Flavobacteriaceae</taxon>
        <taxon>Flavobacterium</taxon>
    </lineage>
</organism>
<reference evidence="2 4" key="1">
    <citation type="submission" date="2014-07" db="EMBL/GenBank/DDBJ databases">
        <title>Genome of Flavobacterium hydatis DSM 2063.</title>
        <authorList>
            <person name="Pipes S.E."/>
            <person name="Stropko S.J."/>
            <person name="Newman J.D."/>
        </authorList>
    </citation>
    <scope>NUCLEOTIDE SEQUENCE [LARGE SCALE GENOMIC DNA]</scope>
    <source>
        <strain evidence="2 4">DSM 2063</strain>
    </source>
</reference>
<evidence type="ECO:0000313" key="4">
    <source>
        <dbReference type="Proteomes" id="UP000028712"/>
    </source>
</evidence>
<dbReference type="Proteomes" id="UP000028712">
    <property type="component" value="Unassembled WGS sequence"/>
</dbReference>
<evidence type="ECO:0000313" key="3">
    <source>
        <dbReference type="EMBL" id="OXA94654.1"/>
    </source>
</evidence>
<evidence type="ECO:0000313" key="5">
    <source>
        <dbReference type="Proteomes" id="UP000198424"/>
    </source>
</evidence>
<dbReference type="Proteomes" id="UP000198424">
    <property type="component" value="Unassembled WGS sequence"/>
</dbReference>
<feature type="chain" id="PRO_5001802907" evidence="1">
    <location>
        <begin position="22"/>
        <end position="164"/>
    </location>
</feature>
<gene>
    <name evidence="3" type="ORF">B0A62_10750</name>
    <name evidence="2" type="ORF">IW20_07520</name>
</gene>
<comment type="caution">
    <text evidence="2">The sequence shown here is derived from an EMBL/GenBank/DDBJ whole genome shotgun (WGS) entry which is preliminary data.</text>
</comment>
<evidence type="ECO:0000313" key="2">
    <source>
        <dbReference type="EMBL" id="KFF17539.1"/>
    </source>
</evidence>
<accession>A0A086ALH5</accession>
<dbReference type="RefSeq" id="WP_035620437.1">
    <property type="nucleotide sequence ID" value="NZ_JBEWQG010000005.1"/>
</dbReference>
<dbReference type="OrthoDB" id="1371581at2"/>
<reference evidence="3 5" key="2">
    <citation type="submission" date="2016-11" db="EMBL/GenBank/DDBJ databases">
        <title>Whole genomes of Flavobacteriaceae.</title>
        <authorList>
            <person name="Stine C."/>
            <person name="Li C."/>
            <person name="Tadesse D."/>
        </authorList>
    </citation>
    <scope>NUCLEOTIDE SEQUENCE [LARGE SCALE GENOMIC DNA]</scope>
    <source>
        <strain evidence="3 5">ATCC 29551</strain>
    </source>
</reference>
<proteinExistence type="predicted"/>
<feature type="signal peptide" evidence="1">
    <location>
        <begin position="1"/>
        <end position="21"/>
    </location>
</feature>
<protein>
    <submittedName>
        <fullName evidence="2">Uncharacterized protein</fullName>
    </submittedName>
</protein>